<feature type="region of interest" description="Disordered" evidence="2">
    <location>
        <begin position="1"/>
        <end position="20"/>
    </location>
</feature>
<organism evidence="4 5">
    <name type="scientific">Actinoalloteichus hoggarensis</name>
    <dbReference type="NCBI Taxonomy" id="1470176"/>
    <lineage>
        <taxon>Bacteria</taxon>
        <taxon>Bacillati</taxon>
        <taxon>Actinomycetota</taxon>
        <taxon>Actinomycetes</taxon>
        <taxon>Pseudonocardiales</taxon>
        <taxon>Pseudonocardiaceae</taxon>
        <taxon>Actinoalloteichus</taxon>
    </lineage>
</organism>
<protein>
    <recommendedName>
        <fullName evidence="3">Activator of Hsp90 ATPase homologue 1/2-like C-terminal domain-containing protein</fullName>
    </recommendedName>
</protein>
<gene>
    <name evidence="4" type="ORF">AHOG_16085</name>
</gene>
<dbReference type="SUPFAM" id="SSF55961">
    <property type="entry name" value="Bet v1-like"/>
    <property type="match status" value="1"/>
</dbReference>
<evidence type="ECO:0000313" key="5">
    <source>
        <dbReference type="Proteomes" id="UP000204221"/>
    </source>
</evidence>
<dbReference type="Gene3D" id="3.30.530.20">
    <property type="match status" value="1"/>
</dbReference>
<feature type="domain" description="Activator of Hsp90 ATPase homologue 1/2-like C-terminal" evidence="3">
    <location>
        <begin position="36"/>
        <end position="145"/>
    </location>
</feature>
<dbReference type="InterPro" id="IPR023393">
    <property type="entry name" value="START-like_dom_sf"/>
</dbReference>
<keyword evidence="5" id="KW-1185">Reference proteome</keyword>
<evidence type="ECO:0000313" key="4">
    <source>
        <dbReference type="EMBL" id="ASO20843.1"/>
    </source>
</evidence>
<comment type="similarity">
    <text evidence="1">Belongs to the AHA1 family.</text>
</comment>
<reference evidence="4 5" key="1">
    <citation type="submission" date="2017-07" db="EMBL/GenBank/DDBJ databases">
        <title>Complete genome sequence of Actinoalloteichus hoggarensis DSM 45943, type strain of Actinoalloteichus hoggarensis.</title>
        <authorList>
            <person name="Ruckert C."/>
            <person name="Nouioui I."/>
            <person name="Willmese J."/>
            <person name="van Wezel G."/>
            <person name="Klenk H.-P."/>
            <person name="Kalinowski J."/>
            <person name="Zotchev S.B."/>
        </authorList>
    </citation>
    <scope>NUCLEOTIDE SEQUENCE [LARGE SCALE GENOMIC DNA]</scope>
    <source>
        <strain evidence="4 5">DSM 45943</strain>
    </source>
</reference>
<dbReference type="CDD" id="cd08899">
    <property type="entry name" value="SRPBCC_CalC_Aha1-like_6"/>
    <property type="match status" value="1"/>
</dbReference>
<evidence type="ECO:0000256" key="2">
    <source>
        <dbReference type="SAM" id="MobiDB-lite"/>
    </source>
</evidence>
<proteinExistence type="inferred from homology"/>
<accession>A0A221W535</accession>
<dbReference type="OrthoDB" id="8117292at2"/>
<dbReference type="Proteomes" id="UP000204221">
    <property type="component" value="Chromosome"/>
</dbReference>
<evidence type="ECO:0000256" key="1">
    <source>
        <dbReference type="ARBA" id="ARBA00006817"/>
    </source>
</evidence>
<evidence type="ECO:0000259" key="3">
    <source>
        <dbReference type="Pfam" id="PF08327"/>
    </source>
</evidence>
<sequence>MSDIVDQVNQTQREVGTGRIPAGEGHTVLLRRHYAADPEDVWDACTDADRIGRWFLPITGDLRLGGHYQLQGNAGGTILRCEPPQLLTVTWVFGDDPTEEDVTEVEVRLTPAPEGGTLFELRHTAVVDELRWAQYGPGAVGVGWDLTVIGLHLHLSGQVIEDPAAWESSPEARELAAASSLAWGAAFQASGATAEEAAIAAENTTAFYAPDSDTTP</sequence>
<dbReference type="RefSeq" id="WP_093942118.1">
    <property type="nucleotide sequence ID" value="NZ_CP022521.1"/>
</dbReference>
<dbReference type="Pfam" id="PF08327">
    <property type="entry name" value="AHSA1"/>
    <property type="match status" value="1"/>
</dbReference>
<name>A0A221W535_9PSEU</name>
<dbReference type="InterPro" id="IPR013538">
    <property type="entry name" value="ASHA1/2-like_C"/>
</dbReference>
<dbReference type="KEGG" id="ahg:AHOG_16085"/>
<dbReference type="EMBL" id="CP022521">
    <property type="protein sequence ID" value="ASO20843.1"/>
    <property type="molecule type" value="Genomic_DNA"/>
</dbReference>
<dbReference type="AlphaFoldDB" id="A0A221W535"/>